<dbReference type="InterPro" id="IPR000504">
    <property type="entry name" value="RRM_dom"/>
</dbReference>
<name>A0A1S2Z559_CICAR</name>
<keyword evidence="4" id="KW-1185">Reference proteome</keyword>
<dbReference type="Gene3D" id="3.30.70.330">
    <property type="match status" value="1"/>
</dbReference>
<evidence type="ECO:0000256" key="2">
    <source>
        <dbReference type="PROSITE-ProRule" id="PRU00176"/>
    </source>
</evidence>
<evidence type="ECO:0000256" key="1">
    <source>
        <dbReference type="ARBA" id="ARBA00022884"/>
    </source>
</evidence>
<dbReference type="InterPro" id="IPR035979">
    <property type="entry name" value="RBD_domain_sf"/>
</dbReference>
<dbReference type="GO" id="GO:0009507">
    <property type="term" value="C:chloroplast"/>
    <property type="evidence" value="ECO:0007669"/>
    <property type="project" value="TreeGrafter"/>
</dbReference>
<keyword evidence="1 2" id="KW-0694">RNA-binding</keyword>
<dbReference type="PROSITE" id="PS50102">
    <property type="entry name" value="RRM"/>
    <property type="match status" value="1"/>
</dbReference>
<feature type="domain" description="RRM" evidence="3">
    <location>
        <begin position="92"/>
        <end position="170"/>
    </location>
</feature>
<dbReference type="OrthoDB" id="439808at2759"/>
<sequence length="183" mass="20179">MVTLSSATSMANIVIGIASLPLPSLPSTNSNSYTLNHKIKTQKHNLYLNFSETNNTTTLFPSTLSSSSSSLRNKSSCSVLACLPSSSSSPSTKLYVSGLSFRTTEESLRNAFKNFGQLVEVNLVMDKVANRPRGFGFLRYETEEESKKAIEGMHGKFLDGRVIFVEVAKPRSKIQQRFNQNTL</sequence>
<protein>
    <submittedName>
        <fullName evidence="5">Organelle RRM domain-containing protein 6, chloroplastic</fullName>
    </submittedName>
</protein>
<dbReference type="RefSeq" id="XP_004515251.1">
    <property type="nucleotide sequence ID" value="XM_004515194.2"/>
</dbReference>
<evidence type="ECO:0000313" key="4">
    <source>
        <dbReference type="Proteomes" id="UP000087171"/>
    </source>
</evidence>
<dbReference type="PANTHER" id="PTHR48029">
    <property type="entry name" value="NUCLEOLAR PROTEIN 8"/>
    <property type="match status" value="1"/>
</dbReference>
<dbReference type="eggNOG" id="KOG0118">
    <property type="taxonomic scope" value="Eukaryota"/>
</dbReference>
<accession>A0A1S2Z559</accession>
<dbReference type="SMART" id="SM00360">
    <property type="entry name" value="RRM"/>
    <property type="match status" value="1"/>
</dbReference>
<dbReference type="Proteomes" id="UP000087171">
    <property type="component" value="Unplaced"/>
</dbReference>
<dbReference type="PANTHER" id="PTHR48029:SF1">
    <property type="entry name" value="NUCLEOLAR PROTEIN 8"/>
    <property type="match status" value="1"/>
</dbReference>
<organism evidence="4 5">
    <name type="scientific">Cicer arietinum</name>
    <name type="common">Chickpea</name>
    <name type="synonym">Garbanzo</name>
    <dbReference type="NCBI Taxonomy" id="3827"/>
    <lineage>
        <taxon>Eukaryota</taxon>
        <taxon>Viridiplantae</taxon>
        <taxon>Streptophyta</taxon>
        <taxon>Embryophyta</taxon>
        <taxon>Tracheophyta</taxon>
        <taxon>Spermatophyta</taxon>
        <taxon>Magnoliopsida</taxon>
        <taxon>eudicotyledons</taxon>
        <taxon>Gunneridae</taxon>
        <taxon>Pentapetalae</taxon>
        <taxon>rosids</taxon>
        <taxon>fabids</taxon>
        <taxon>Fabales</taxon>
        <taxon>Fabaceae</taxon>
        <taxon>Papilionoideae</taxon>
        <taxon>50 kb inversion clade</taxon>
        <taxon>NPAAA clade</taxon>
        <taxon>Hologalegina</taxon>
        <taxon>IRL clade</taxon>
        <taxon>Cicereae</taxon>
        <taxon>Cicer</taxon>
    </lineage>
</organism>
<gene>
    <name evidence="5" type="primary">LOC101509393</name>
</gene>
<dbReference type="AlphaFoldDB" id="A0A1S2Z559"/>
<dbReference type="PaxDb" id="3827-XP_004515251.1"/>
<dbReference type="SUPFAM" id="SSF54928">
    <property type="entry name" value="RNA-binding domain, RBD"/>
    <property type="match status" value="1"/>
</dbReference>
<dbReference type="SMART" id="SM00361">
    <property type="entry name" value="RRM_1"/>
    <property type="match status" value="1"/>
</dbReference>
<dbReference type="KEGG" id="cam:101509393"/>
<proteinExistence type="predicted"/>
<dbReference type="GO" id="GO:0003723">
    <property type="term" value="F:RNA binding"/>
    <property type="evidence" value="ECO:0007669"/>
    <property type="project" value="UniProtKB-UniRule"/>
</dbReference>
<reference evidence="5" key="1">
    <citation type="submission" date="2025-08" db="UniProtKB">
        <authorList>
            <consortium name="RefSeq"/>
        </authorList>
    </citation>
    <scope>IDENTIFICATION</scope>
    <source>
        <tissue evidence="5">Etiolated seedlings</tissue>
    </source>
</reference>
<dbReference type="InterPro" id="IPR012677">
    <property type="entry name" value="Nucleotide-bd_a/b_plait_sf"/>
</dbReference>
<dbReference type="Pfam" id="PF00076">
    <property type="entry name" value="RRM_1"/>
    <property type="match status" value="1"/>
</dbReference>
<evidence type="ECO:0000313" key="5">
    <source>
        <dbReference type="RefSeq" id="XP_004515251.1"/>
    </source>
</evidence>
<dbReference type="GO" id="GO:1900871">
    <property type="term" value="P:chloroplast mRNA modification"/>
    <property type="evidence" value="ECO:0007669"/>
    <property type="project" value="TreeGrafter"/>
</dbReference>
<evidence type="ECO:0000259" key="3">
    <source>
        <dbReference type="PROSITE" id="PS50102"/>
    </source>
</evidence>
<dbReference type="GO" id="GO:0016554">
    <property type="term" value="P:cytidine to uridine editing"/>
    <property type="evidence" value="ECO:0007669"/>
    <property type="project" value="TreeGrafter"/>
</dbReference>
<dbReference type="GeneID" id="101509393"/>
<dbReference type="InterPro" id="IPR003954">
    <property type="entry name" value="RRM_euk-type"/>
</dbReference>
<dbReference type="STRING" id="3827.A0A1S2Z559"/>